<organism evidence="2 3">
    <name type="scientific">Pyrus ussuriensis x Pyrus communis</name>
    <dbReference type="NCBI Taxonomy" id="2448454"/>
    <lineage>
        <taxon>Eukaryota</taxon>
        <taxon>Viridiplantae</taxon>
        <taxon>Streptophyta</taxon>
        <taxon>Embryophyta</taxon>
        <taxon>Tracheophyta</taxon>
        <taxon>Spermatophyta</taxon>
        <taxon>Magnoliopsida</taxon>
        <taxon>eudicotyledons</taxon>
        <taxon>Gunneridae</taxon>
        <taxon>Pentapetalae</taxon>
        <taxon>rosids</taxon>
        <taxon>fabids</taxon>
        <taxon>Rosales</taxon>
        <taxon>Rosaceae</taxon>
        <taxon>Amygdaloideae</taxon>
        <taxon>Maleae</taxon>
        <taxon>Pyrus</taxon>
    </lineage>
</organism>
<keyword evidence="3" id="KW-1185">Reference proteome</keyword>
<protein>
    <recommendedName>
        <fullName evidence="4">Reverse transcriptase zinc-binding domain-containing protein</fullName>
    </recommendedName>
</protein>
<reference evidence="2 3" key="1">
    <citation type="submission" date="2019-09" db="EMBL/GenBank/DDBJ databases">
        <authorList>
            <person name="Ou C."/>
        </authorList>
    </citation>
    <scope>NUCLEOTIDE SEQUENCE [LARGE SCALE GENOMIC DNA]</scope>
    <source>
        <strain evidence="2">S2</strain>
        <tissue evidence="2">Leaf</tissue>
    </source>
</reference>
<comment type="caution">
    <text evidence="2">The sequence shown here is derived from an EMBL/GenBank/DDBJ whole genome shotgun (WGS) entry which is preliminary data.</text>
</comment>
<dbReference type="EMBL" id="SMOL01000753">
    <property type="protein sequence ID" value="KAB2600001.1"/>
    <property type="molecule type" value="Genomic_DNA"/>
</dbReference>
<evidence type="ECO:0000313" key="3">
    <source>
        <dbReference type="Proteomes" id="UP000327157"/>
    </source>
</evidence>
<name>A0A5N5FDR6_9ROSA</name>
<evidence type="ECO:0000256" key="1">
    <source>
        <dbReference type="SAM" id="MobiDB-lite"/>
    </source>
</evidence>
<feature type="region of interest" description="Disordered" evidence="1">
    <location>
        <begin position="160"/>
        <end position="187"/>
    </location>
</feature>
<dbReference type="PANTHER" id="PTHR33116">
    <property type="entry name" value="REVERSE TRANSCRIPTASE ZINC-BINDING DOMAIN-CONTAINING PROTEIN-RELATED-RELATED"/>
    <property type="match status" value="1"/>
</dbReference>
<dbReference type="Proteomes" id="UP000327157">
    <property type="component" value="Chromosome 13"/>
</dbReference>
<dbReference type="PANTHER" id="PTHR33116:SF76">
    <property type="entry name" value="DUF4283 DOMAIN-CONTAINING PROTEIN"/>
    <property type="match status" value="1"/>
</dbReference>
<proteinExistence type="predicted"/>
<sequence>MTRIVSCFGFQEGCLAFKYLGVPLINSKLTYADCEHKSLSFAGCLQLVSGNYFAKVSWREVCCPKDEEGLGIKESHSHLFFECPYSEGLWRHVLRSNNAVSKSSFFLTPFDHDHHNVGKRMKGSSANGRVLGGAAANFREFCKSKGHQFYDFFFHSKNTTSDSKRVVPTGPNPLHNREELDEIRSLA</sequence>
<reference evidence="3" key="2">
    <citation type="submission" date="2019-10" db="EMBL/GenBank/DDBJ databases">
        <title>A de novo genome assembly of a pear dwarfing rootstock.</title>
        <authorList>
            <person name="Wang F."/>
            <person name="Wang J."/>
            <person name="Li S."/>
            <person name="Zhang Y."/>
            <person name="Fang M."/>
            <person name="Ma L."/>
            <person name="Zhao Y."/>
            <person name="Jiang S."/>
        </authorList>
    </citation>
    <scope>NUCLEOTIDE SEQUENCE [LARGE SCALE GENOMIC DNA]</scope>
</reference>
<evidence type="ECO:0000313" key="2">
    <source>
        <dbReference type="EMBL" id="KAB2600001.1"/>
    </source>
</evidence>
<evidence type="ECO:0008006" key="4">
    <source>
        <dbReference type="Google" id="ProtNLM"/>
    </source>
</evidence>
<accession>A0A5N5FDR6</accession>
<gene>
    <name evidence="2" type="ORF">D8674_010272</name>
</gene>
<feature type="compositionally biased region" description="Basic and acidic residues" evidence="1">
    <location>
        <begin position="175"/>
        <end position="187"/>
    </location>
</feature>
<reference evidence="2 3" key="3">
    <citation type="submission" date="2019-11" db="EMBL/GenBank/DDBJ databases">
        <title>A de novo genome assembly of a pear dwarfing rootstock.</title>
        <authorList>
            <person name="Wang F."/>
            <person name="Wang J."/>
            <person name="Li S."/>
            <person name="Zhang Y."/>
            <person name="Fang M."/>
            <person name="Ma L."/>
            <person name="Zhao Y."/>
            <person name="Jiang S."/>
        </authorList>
    </citation>
    <scope>NUCLEOTIDE SEQUENCE [LARGE SCALE GENOMIC DNA]</scope>
    <source>
        <strain evidence="2">S2</strain>
        <tissue evidence="2">Leaf</tissue>
    </source>
</reference>
<dbReference type="OrthoDB" id="1937542at2759"/>
<dbReference type="AlphaFoldDB" id="A0A5N5FDR6"/>